<keyword evidence="5" id="KW-0966">Cell projection</keyword>
<gene>
    <name evidence="5" type="ORF">HPHPP11B_0421</name>
</gene>
<dbReference type="NCBIfam" id="NF006265">
    <property type="entry name" value="PRK08412.1"/>
    <property type="match status" value="1"/>
</dbReference>
<sequence length="817" mass="90891">MNNYQNALQNKINDANTQIASGLKIRYGYQNSDINNQNLKFQYEENTLDQGIDVAQNAYTSTLNTDKALQEFSKTMEAFKTKLIQSANDVHSETSRAAIANDLERLREHMMNVANTSIGGEFLFGGSKVDRPPIDSEGKYHGNGEDLNALISSDNLVPYNISGQDLFLGADKDKHKLITTNIKLLNQNKLHPDVMDALEHSSLPEEVFIKPSDTLRELIGDNDKDPTNDPKEFFYLQGIRPDGSSFKEKFALDKAYQNQESATKVSDLLDKIGHAYGNTSQNKVVDVSLNNWGQIEIKNLTPGSENLDFHLISSDGDFDNLDALRSSAKRVTEYVKSAFVTDRSLSQVKAVPNMYNPKVLEIPSVFVTKDNVLANKNTKLSEIFGDSVETLKINASRLDNSSTLQIPNLPINLDIPILLDVKNSTIKDLKDAIKERFNNEVDVEIETNGRLRIIDNSSKESPISFALSTLDQKGLEVAGIPTNNASEYQKTYFNKEGAKLESNVAQIAQNGAANGSTKLSEVSKGSLENSVFNMKLNDVNGSFLEAQMNLDPNGAFLSLPNGVKIPLYDPTTADIQASKPNEVTYRQLMDAMSIALNYSNTDPAIYQQISDNPISKESKEQFIRLLKQAKDNLSINLNEEGKVIIQDNMHSNTKMQFMLFDKDANDFSQNALHSDKPSLKLNANNALIIDKPSVNFFDQLENIITSVRKGIYRPDALGDTYSSDMRNLGIQNGITLIDHLSDHIEKMIAKNGAHGKAFENIIRRNEVLKTQVQSIRGETTGTDMAETYNKFSNLTNNYNAVLASTNKINNLSLTKYL</sequence>
<keyword evidence="5" id="KW-0282">Flagellum</keyword>
<dbReference type="AlphaFoldDB" id="I9YM71"/>
<evidence type="ECO:0000259" key="4">
    <source>
        <dbReference type="Pfam" id="PF00669"/>
    </source>
</evidence>
<dbReference type="InterPro" id="IPR001029">
    <property type="entry name" value="Flagellin_N"/>
</dbReference>
<feature type="domain" description="Flagellin N-terminal" evidence="4">
    <location>
        <begin position="5"/>
        <end position="127"/>
    </location>
</feature>
<protein>
    <submittedName>
        <fullName evidence="5">Flagellar-hook associated protein 3</fullName>
    </submittedName>
</protein>
<dbReference type="GO" id="GO:0005198">
    <property type="term" value="F:structural molecule activity"/>
    <property type="evidence" value="ECO:0007669"/>
    <property type="project" value="InterPro"/>
</dbReference>
<comment type="caution">
    <text evidence="5">The sequence shown here is derived from an EMBL/GenBank/DDBJ whole genome shotgun (WGS) entry which is preliminary data.</text>
</comment>
<reference evidence="5 6" key="1">
    <citation type="submission" date="2012-05" db="EMBL/GenBank/DDBJ databases">
        <title>Genome sequence of Helicobacter pylori Hp P-11b.</title>
        <authorList>
            <person name="Blanchard T.G."/>
            <person name="Czinn S.J."/>
            <person name="McCracken C."/>
            <person name="Abolude K."/>
            <person name="Maroo A."/>
            <person name="Santana-Cruz I."/>
            <person name="Tallon L.J."/>
            <person name="Ficke F.W.F."/>
        </authorList>
    </citation>
    <scope>NUCLEOTIDE SEQUENCE [LARGE SCALE GENOMIC DNA]</scope>
    <source>
        <strain evidence="5 6">Hp P-11b</strain>
    </source>
</reference>
<evidence type="ECO:0000256" key="2">
    <source>
        <dbReference type="ARBA" id="ARBA00025143"/>
    </source>
</evidence>
<dbReference type="GO" id="GO:0009288">
    <property type="term" value="C:bacterial-type flagellum"/>
    <property type="evidence" value="ECO:0007669"/>
    <property type="project" value="InterPro"/>
</dbReference>
<evidence type="ECO:0000256" key="1">
    <source>
        <dbReference type="ARBA" id="ARBA00023026"/>
    </source>
</evidence>
<proteinExistence type="predicted"/>
<dbReference type="PATRIC" id="fig|992106.3.peg.408"/>
<dbReference type="Proteomes" id="UP000005601">
    <property type="component" value="Unassembled WGS sequence"/>
</dbReference>
<dbReference type="PANTHER" id="PTHR42792">
    <property type="entry name" value="FLAGELLIN"/>
    <property type="match status" value="1"/>
</dbReference>
<dbReference type="Pfam" id="PF00669">
    <property type="entry name" value="Flagellin_N"/>
    <property type="match status" value="1"/>
</dbReference>
<dbReference type="InterPro" id="IPR001492">
    <property type="entry name" value="Flagellin"/>
</dbReference>
<evidence type="ECO:0000313" key="6">
    <source>
        <dbReference type="Proteomes" id="UP000005601"/>
    </source>
</evidence>
<accession>I9YM71</accession>
<dbReference type="Gene3D" id="1.20.1330.10">
    <property type="entry name" value="f41 fragment of flagellin, N-terminal domain"/>
    <property type="match status" value="2"/>
</dbReference>
<comment type="function">
    <text evidence="2">Flagellin is the subunit protein which polymerizes to form the filaments of bacterial flagella. Important for motility and virulence.</text>
</comment>
<comment type="subunit">
    <text evidence="3">Heteromer of FlaA and FlaB. FlaB is located proximal to the hook while the remainder of the filament is composed of the predominant FlaA.</text>
</comment>
<evidence type="ECO:0000256" key="3">
    <source>
        <dbReference type="ARBA" id="ARBA00025928"/>
    </source>
</evidence>
<keyword evidence="5" id="KW-0969">Cilium</keyword>
<name>I9YM71_HELPX</name>
<dbReference type="SUPFAM" id="SSF64518">
    <property type="entry name" value="Phase 1 flagellin"/>
    <property type="match status" value="1"/>
</dbReference>
<organism evidence="5 6">
    <name type="scientific">Helicobacter pylori Hp P-11b</name>
    <dbReference type="NCBI Taxonomy" id="992106"/>
    <lineage>
        <taxon>Bacteria</taxon>
        <taxon>Pseudomonadati</taxon>
        <taxon>Campylobacterota</taxon>
        <taxon>Epsilonproteobacteria</taxon>
        <taxon>Campylobacterales</taxon>
        <taxon>Helicobacteraceae</taxon>
        <taxon>Helicobacter</taxon>
    </lineage>
</organism>
<evidence type="ECO:0000313" key="5">
    <source>
        <dbReference type="EMBL" id="EJC29850.1"/>
    </source>
</evidence>
<dbReference type="EMBL" id="AKQH01000003">
    <property type="protein sequence ID" value="EJC29850.1"/>
    <property type="molecule type" value="Genomic_DNA"/>
</dbReference>
<dbReference type="PANTHER" id="PTHR42792:SF1">
    <property type="entry name" value="FLAGELLAR HOOK-ASSOCIATED PROTEIN 3"/>
    <property type="match status" value="1"/>
</dbReference>
<keyword evidence="1" id="KW-0843">Virulence</keyword>